<gene>
    <name evidence="1" type="ORF">JAAARDRAFT_188785</name>
</gene>
<keyword evidence="2" id="KW-1185">Reference proteome</keyword>
<sequence>MIRNDLLVLVWFTYPHFNRLSAGYWHVDGYRSEDAVLECPSEGVWFWPSGVFASWGRHITSSYAGGLSSRPCCIRLGGSGDED</sequence>
<reference evidence="2" key="1">
    <citation type="journal article" date="2014" name="Proc. Natl. Acad. Sci. U.S.A.">
        <title>Extensive sampling of basidiomycete genomes demonstrates inadequacy of the white-rot/brown-rot paradigm for wood decay fungi.</title>
        <authorList>
            <person name="Riley R."/>
            <person name="Salamov A.A."/>
            <person name="Brown D.W."/>
            <person name="Nagy L.G."/>
            <person name="Floudas D."/>
            <person name="Held B.W."/>
            <person name="Levasseur A."/>
            <person name="Lombard V."/>
            <person name="Morin E."/>
            <person name="Otillar R."/>
            <person name="Lindquist E.A."/>
            <person name="Sun H."/>
            <person name="LaButti K.M."/>
            <person name="Schmutz J."/>
            <person name="Jabbour D."/>
            <person name="Luo H."/>
            <person name="Baker S.E."/>
            <person name="Pisabarro A.G."/>
            <person name="Walton J.D."/>
            <person name="Blanchette R.A."/>
            <person name="Henrissat B."/>
            <person name="Martin F."/>
            <person name="Cullen D."/>
            <person name="Hibbett D.S."/>
            <person name="Grigoriev I.V."/>
        </authorList>
    </citation>
    <scope>NUCLEOTIDE SEQUENCE [LARGE SCALE GENOMIC DNA]</scope>
    <source>
        <strain evidence="2">MUCL 33604</strain>
    </source>
</reference>
<evidence type="ECO:0000313" key="2">
    <source>
        <dbReference type="Proteomes" id="UP000027265"/>
    </source>
</evidence>
<protein>
    <submittedName>
        <fullName evidence="1">Uncharacterized protein</fullName>
    </submittedName>
</protein>
<proteinExistence type="predicted"/>
<organism evidence="1 2">
    <name type="scientific">Jaapia argillacea MUCL 33604</name>
    <dbReference type="NCBI Taxonomy" id="933084"/>
    <lineage>
        <taxon>Eukaryota</taxon>
        <taxon>Fungi</taxon>
        <taxon>Dikarya</taxon>
        <taxon>Basidiomycota</taxon>
        <taxon>Agaricomycotina</taxon>
        <taxon>Agaricomycetes</taxon>
        <taxon>Agaricomycetidae</taxon>
        <taxon>Jaapiales</taxon>
        <taxon>Jaapiaceae</taxon>
        <taxon>Jaapia</taxon>
    </lineage>
</organism>
<dbReference type="HOGENOM" id="CLU_2542875_0_0_1"/>
<dbReference type="InParanoid" id="A0A067Q878"/>
<accession>A0A067Q878</accession>
<dbReference type="AlphaFoldDB" id="A0A067Q878"/>
<name>A0A067Q878_9AGAM</name>
<dbReference type="EMBL" id="KL197710">
    <property type="protein sequence ID" value="KDQ63179.1"/>
    <property type="molecule type" value="Genomic_DNA"/>
</dbReference>
<dbReference type="Proteomes" id="UP000027265">
    <property type="component" value="Unassembled WGS sequence"/>
</dbReference>
<evidence type="ECO:0000313" key="1">
    <source>
        <dbReference type="EMBL" id="KDQ63179.1"/>
    </source>
</evidence>